<keyword evidence="3" id="KW-1185">Reference proteome</keyword>
<accession>A0A5E4NHL3</accession>
<reference evidence="2 3" key="1">
    <citation type="submission" date="2019-08" db="EMBL/GenBank/DDBJ databases">
        <authorList>
            <person name="Alioto T."/>
            <person name="Alioto T."/>
            <person name="Gomez Garrido J."/>
        </authorList>
    </citation>
    <scope>NUCLEOTIDE SEQUENCE [LARGE SCALE GENOMIC DNA]</scope>
</reference>
<keyword evidence="1" id="KW-0732">Signal</keyword>
<evidence type="ECO:0000256" key="1">
    <source>
        <dbReference type="SAM" id="SignalP"/>
    </source>
</evidence>
<gene>
    <name evidence="2" type="ORF">CINCED_3A009933</name>
</gene>
<dbReference type="Proteomes" id="UP000325440">
    <property type="component" value="Unassembled WGS sequence"/>
</dbReference>
<feature type="signal peptide" evidence="1">
    <location>
        <begin position="1"/>
        <end position="23"/>
    </location>
</feature>
<sequence length="137" mass="15555">MKSRAVVLLAFAACLIRPPAARAIIHNGANPYGQYFYQPAVQPIVLSDSEPVYNREHQCRLNKCPEWNCEDDSAIIHGHCCGCPYMPGDKPNNIRVLCADDLKCPYKKDKLCSDYQFMLQCCCPPKNPILSFILYER</sequence>
<proteinExistence type="predicted"/>
<name>A0A5E4NHL3_9HEMI</name>
<dbReference type="EMBL" id="CABPRJ010002368">
    <property type="protein sequence ID" value="VVC43211.1"/>
    <property type="molecule type" value="Genomic_DNA"/>
</dbReference>
<evidence type="ECO:0000313" key="3">
    <source>
        <dbReference type="Proteomes" id="UP000325440"/>
    </source>
</evidence>
<dbReference type="OrthoDB" id="8180485at2759"/>
<feature type="chain" id="PRO_5022724297" evidence="1">
    <location>
        <begin position="24"/>
        <end position="137"/>
    </location>
</feature>
<evidence type="ECO:0000313" key="2">
    <source>
        <dbReference type="EMBL" id="VVC43211.1"/>
    </source>
</evidence>
<protein>
    <submittedName>
        <fullName evidence="2">Uncharacterized protein</fullName>
    </submittedName>
</protein>
<dbReference type="AlphaFoldDB" id="A0A5E4NHL3"/>
<organism evidence="2 3">
    <name type="scientific">Cinara cedri</name>
    <dbReference type="NCBI Taxonomy" id="506608"/>
    <lineage>
        <taxon>Eukaryota</taxon>
        <taxon>Metazoa</taxon>
        <taxon>Ecdysozoa</taxon>
        <taxon>Arthropoda</taxon>
        <taxon>Hexapoda</taxon>
        <taxon>Insecta</taxon>
        <taxon>Pterygota</taxon>
        <taxon>Neoptera</taxon>
        <taxon>Paraneoptera</taxon>
        <taxon>Hemiptera</taxon>
        <taxon>Sternorrhyncha</taxon>
        <taxon>Aphidomorpha</taxon>
        <taxon>Aphidoidea</taxon>
        <taxon>Aphididae</taxon>
        <taxon>Lachninae</taxon>
        <taxon>Cinara</taxon>
    </lineage>
</organism>